<sequence length="300" mass="33939">MRKCFFISVITMAVPLVSLAQDDMYFVPKKADKIKSTLEYVSPRDTYYSGSDRNIDEYNRHGSTVTEIDSTGNDVIDFDGLSGVYPDSVTAYQDDDYTYTRRMSRFDDYVWADSYWAGYYAGRSARCGWYDPWYYGGWYYDPWHYGWYDPWYYGYYGYHGWYGHWWGHPGYVVNYNPRSAGTFRHITGTGRRPLAGLRGTTTVTGGIANRDRIRTGNLRNKTFSATDRFGVNRNTNTSNRIQNNINRNNNRRNDINTATPTRPSGSFGSGSGFGGSRSGGGFGGGSRSSGGGGSRFGGRR</sequence>
<proteinExistence type="predicted"/>
<keyword evidence="4" id="KW-1185">Reference proteome</keyword>
<feature type="region of interest" description="Disordered" evidence="1">
    <location>
        <begin position="229"/>
        <end position="300"/>
    </location>
</feature>
<feature type="chain" id="PRO_5046050412" evidence="2">
    <location>
        <begin position="21"/>
        <end position="300"/>
    </location>
</feature>
<evidence type="ECO:0000256" key="2">
    <source>
        <dbReference type="SAM" id="SignalP"/>
    </source>
</evidence>
<feature type="signal peptide" evidence="2">
    <location>
        <begin position="1"/>
        <end position="20"/>
    </location>
</feature>
<keyword evidence="2" id="KW-0732">Signal</keyword>
<feature type="compositionally biased region" description="Gly residues" evidence="1">
    <location>
        <begin position="267"/>
        <end position="300"/>
    </location>
</feature>
<evidence type="ECO:0000313" key="4">
    <source>
        <dbReference type="Proteomes" id="UP001193734"/>
    </source>
</evidence>
<protein>
    <submittedName>
        <fullName evidence="3">Uncharacterized protein</fullName>
    </submittedName>
</protein>
<comment type="caution">
    <text evidence="3">The sequence shown here is derived from an EMBL/GenBank/DDBJ whole genome shotgun (WGS) entry which is preliminary data.</text>
</comment>
<reference evidence="3 4" key="1">
    <citation type="submission" date="2020-05" db="EMBL/GenBank/DDBJ databases">
        <title>Distinct polysaccharide utilization as determinants for interspecies competition between intestinal Prevotella spp.</title>
        <authorList>
            <person name="Galvez E.J.C."/>
            <person name="Iljazovic A."/>
            <person name="Strowig T."/>
        </authorList>
    </citation>
    <scope>NUCLEOTIDE SEQUENCE [LARGE SCALE GENOMIC DNA]</scope>
    <source>
        <strain evidence="3 4">PROD</strain>
    </source>
</reference>
<accession>A0ABX2AXG2</accession>
<gene>
    <name evidence="3" type="ORF">HPS55_08550</name>
</gene>
<dbReference type="Proteomes" id="UP001193734">
    <property type="component" value="Unassembled WGS sequence"/>
</dbReference>
<name>A0ABX2AXG2_9BACT</name>
<feature type="compositionally biased region" description="Low complexity" evidence="1">
    <location>
        <begin position="232"/>
        <end position="248"/>
    </location>
</feature>
<evidence type="ECO:0000256" key="1">
    <source>
        <dbReference type="SAM" id="MobiDB-lite"/>
    </source>
</evidence>
<organism evidence="3 4">
    <name type="scientific">Xylanibacter rodentium</name>
    <dbReference type="NCBI Taxonomy" id="2736289"/>
    <lineage>
        <taxon>Bacteria</taxon>
        <taxon>Pseudomonadati</taxon>
        <taxon>Bacteroidota</taxon>
        <taxon>Bacteroidia</taxon>
        <taxon>Bacteroidales</taxon>
        <taxon>Prevotellaceae</taxon>
        <taxon>Xylanibacter</taxon>
    </lineage>
</organism>
<dbReference type="RefSeq" id="WP_172175683.1">
    <property type="nucleotide sequence ID" value="NZ_CASGIA010000022.1"/>
</dbReference>
<dbReference type="EMBL" id="JABKKE010000012">
    <property type="protein sequence ID" value="NPE14373.1"/>
    <property type="molecule type" value="Genomic_DNA"/>
</dbReference>
<evidence type="ECO:0000313" key="3">
    <source>
        <dbReference type="EMBL" id="NPE14373.1"/>
    </source>
</evidence>
<dbReference type="GeneID" id="82157815"/>